<dbReference type="AlphaFoldDB" id="A0A127Q0X0"/>
<dbReference type="Pfam" id="PF14278">
    <property type="entry name" value="TetR_C_8"/>
    <property type="match status" value="1"/>
</dbReference>
<dbReference type="InterPro" id="IPR050624">
    <property type="entry name" value="HTH-type_Tx_Regulator"/>
</dbReference>
<evidence type="ECO:0000313" key="5">
    <source>
        <dbReference type="Proteomes" id="UP000074561"/>
    </source>
</evidence>
<sequence length="190" mass="21137">MSDIEQKSASVQEHVDLRSRRSRHDINAALATLLLRRSYDAIRVSDIAKKAAVGRGTFYAHFDSKDELLRTQLEGVLERHILVSTELPGLLDATSLFAHLREVPQMYSALMNGAGGPAVSRMAQEILERRINAILDAREELPASLHGRFISASLFTVLAWWSENGMLQTPAEMQSIFAELCTTAFTKKAL</sequence>
<reference evidence="4 5" key="1">
    <citation type="submission" date="2015-11" db="EMBL/GenBank/DDBJ databases">
        <title>Exploring the genomic traits of fungus-feeding bacterial genus Collimonas.</title>
        <authorList>
            <person name="Song C."/>
            <person name="Schmidt R."/>
            <person name="de Jager V."/>
            <person name="Krzyzanowska D."/>
            <person name="Jongedijk E."/>
            <person name="Cankar K."/>
            <person name="Beekwilder J."/>
            <person name="van Veen A."/>
            <person name="de Boer W."/>
            <person name="van Veen J.A."/>
            <person name="Garbeva P."/>
        </authorList>
    </citation>
    <scope>NUCLEOTIDE SEQUENCE [LARGE SCALE GENOMIC DNA]</scope>
    <source>
        <strain evidence="4 5">Ter91</strain>
    </source>
</reference>
<proteinExistence type="predicted"/>
<dbReference type="PANTHER" id="PTHR43479">
    <property type="entry name" value="ACREF/ENVCD OPERON REPRESSOR-RELATED"/>
    <property type="match status" value="1"/>
</dbReference>
<dbReference type="InterPro" id="IPR009057">
    <property type="entry name" value="Homeodomain-like_sf"/>
</dbReference>
<evidence type="ECO:0000313" key="4">
    <source>
        <dbReference type="EMBL" id="AMP03679.1"/>
    </source>
</evidence>
<dbReference type="InterPro" id="IPR001647">
    <property type="entry name" value="HTH_TetR"/>
</dbReference>
<dbReference type="Gene3D" id="1.10.357.10">
    <property type="entry name" value="Tetracycline Repressor, domain 2"/>
    <property type="match status" value="1"/>
</dbReference>
<dbReference type="PANTHER" id="PTHR43479:SF7">
    <property type="entry name" value="TETR-FAMILY TRANSCRIPTIONAL REGULATOR"/>
    <property type="match status" value="1"/>
</dbReference>
<dbReference type="SUPFAM" id="SSF46689">
    <property type="entry name" value="Homeodomain-like"/>
    <property type="match status" value="1"/>
</dbReference>
<dbReference type="Pfam" id="PF00440">
    <property type="entry name" value="TetR_N"/>
    <property type="match status" value="1"/>
</dbReference>
<gene>
    <name evidence="4" type="ORF">CPter91_1296</name>
</gene>
<protein>
    <submittedName>
        <fullName evidence="4">Bacterial regulatory s, tetR family protein</fullName>
    </submittedName>
</protein>
<dbReference type="STRING" id="279113.CPter91_1296"/>
<dbReference type="Proteomes" id="UP000074561">
    <property type="component" value="Chromosome"/>
</dbReference>
<dbReference type="InterPro" id="IPR039532">
    <property type="entry name" value="TetR_C_Firmicutes"/>
</dbReference>
<dbReference type="KEGG" id="cpra:CPter91_1296"/>
<name>A0A127Q0X0_9BURK</name>
<dbReference type="PATRIC" id="fig|279113.9.peg.1292"/>
<feature type="DNA-binding region" description="H-T-H motif" evidence="2">
    <location>
        <begin position="43"/>
        <end position="62"/>
    </location>
</feature>
<evidence type="ECO:0000256" key="1">
    <source>
        <dbReference type="ARBA" id="ARBA00023125"/>
    </source>
</evidence>
<feature type="domain" description="HTH tetR-type" evidence="3">
    <location>
        <begin position="20"/>
        <end position="80"/>
    </location>
</feature>
<dbReference type="EMBL" id="CP013234">
    <property type="protein sequence ID" value="AMP03679.1"/>
    <property type="molecule type" value="Genomic_DNA"/>
</dbReference>
<dbReference type="PROSITE" id="PS50977">
    <property type="entry name" value="HTH_TETR_2"/>
    <property type="match status" value="1"/>
</dbReference>
<organism evidence="4 5">
    <name type="scientific">Collimonas pratensis</name>
    <dbReference type="NCBI Taxonomy" id="279113"/>
    <lineage>
        <taxon>Bacteria</taxon>
        <taxon>Pseudomonadati</taxon>
        <taxon>Pseudomonadota</taxon>
        <taxon>Betaproteobacteria</taxon>
        <taxon>Burkholderiales</taxon>
        <taxon>Oxalobacteraceae</taxon>
        <taxon>Collimonas</taxon>
    </lineage>
</organism>
<accession>A0A127Q0X0</accession>
<dbReference type="GO" id="GO:0003677">
    <property type="term" value="F:DNA binding"/>
    <property type="evidence" value="ECO:0007669"/>
    <property type="project" value="UniProtKB-UniRule"/>
</dbReference>
<evidence type="ECO:0000259" key="3">
    <source>
        <dbReference type="PROSITE" id="PS50977"/>
    </source>
</evidence>
<keyword evidence="1 2" id="KW-0238">DNA-binding</keyword>
<evidence type="ECO:0000256" key="2">
    <source>
        <dbReference type="PROSITE-ProRule" id="PRU00335"/>
    </source>
</evidence>